<dbReference type="GO" id="GO:0005737">
    <property type="term" value="C:cytoplasm"/>
    <property type="evidence" value="ECO:0007669"/>
    <property type="project" value="TreeGrafter"/>
</dbReference>
<evidence type="ECO:0000313" key="2">
    <source>
        <dbReference type="EMBL" id="KPL80816.1"/>
    </source>
</evidence>
<dbReference type="OrthoDB" id="9792005at2"/>
<dbReference type="Proteomes" id="UP000050417">
    <property type="component" value="Unassembled WGS sequence"/>
</dbReference>
<gene>
    <name evidence="2" type="ORF">ADN00_01080</name>
</gene>
<dbReference type="Gene3D" id="3.40.50.720">
    <property type="entry name" value="NAD(P)-binding Rossmann-like Domain"/>
    <property type="match status" value="1"/>
</dbReference>
<dbReference type="Pfam" id="PF02423">
    <property type="entry name" value="OCD_Mu_crystall"/>
    <property type="match status" value="1"/>
</dbReference>
<dbReference type="InterPro" id="IPR036291">
    <property type="entry name" value="NAD(P)-bd_dom_sf"/>
</dbReference>
<comment type="similarity">
    <text evidence="1">Belongs to the ornithine cyclodeaminase/mu-crystallin family.</text>
</comment>
<dbReference type="GO" id="GO:0019752">
    <property type="term" value="P:carboxylic acid metabolic process"/>
    <property type="evidence" value="ECO:0007669"/>
    <property type="project" value="UniProtKB-ARBA"/>
</dbReference>
<dbReference type="EMBL" id="LGCL01000003">
    <property type="protein sequence ID" value="KPL80816.1"/>
    <property type="molecule type" value="Genomic_DNA"/>
</dbReference>
<dbReference type="GO" id="GO:0016491">
    <property type="term" value="F:oxidoreductase activity"/>
    <property type="evidence" value="ECO:0007669"/>
    <property type="project" value="UniProtKB-ARBA"/>
</dbReference>
<sequence>MLILNEKEIRQLVPMDIPALQAVAEGFRKLSCGEATLPPIMRIDVPEHNGEVDVKSAYLHGLNAFAIKVAAGFFDNASLGLPTGSGMMLVVSAVTGFPQAVLLDNGYLTDVRTGLAGALAAQYLAPANPQRVGVIGSGMQSRYQIRALKLVREFSQLIVYGIDPLAVQAYAQDMQAELGLSVQIAASPEEVVRQSDFVVTTTPSHQPIVKAEWLHAGLHITCMGADSEHKQEIEALAFGKASRIACDSRAQCLRLGELHHALQTGVIDQQTPITELGEIVAGRLPGRQSPEEITICDLTGVGVQDTQIALLAYHRALSQGVGMKID</sequence>
<dbReference type="Gene3D" id="3.30.1780.10">
    <property type="entry name" value="ornithine cyclodeaminase, domain 1"/>
    <property type="match status" value="1"/>
</dbReference>
<comment type="caution">
    <text evidence="2">The sequence shown here is derived from an EMBL/GenBank/DDBJ whole genome shotgun (WGS) entry which is preliminary data.</text>
</comment>
<dbReference type="InterPro" id="IPR003462">
    <property type="entry name" value="ODC_Mu_crystall"/>
</dbReference>
<dbReference type="PIRSF" id="PIRSF001439">
    <property type="entry name" value="CryM"/>
    <property type="match status" value="1"/>
</dbReference>
<dbReference type="PANTHER" id="PTHR13812:SF19">
    <property type="entry name" value="KETIMINE REDUCTASE MU-CRYSTALLIN"/>
    <property type="match status" value="1"/>
</dbReference>
<dbReference type="SUPFAM" id="SSF51735">
    <property type="entry name" value="NAD(P)-binding Rossmann-fold domains"/>
    <property type="match status" value="1"/>
</dbReference>
<accession>A0A0P6YF78</accession>
<protein>
    <submittedName>
        <fullName evidence="2">Ectoine utilization protein EutC</fullName>
    </submittedName>
</protein>
<evidence type="ECO:0000256" key="1">
    <source>
        <dbReference type="ARBA" id="ARBA00008903"/>
    </source>
</evidence>
<dbReference type="STRING" id="1134406.ADN00_01080"/>
<dbReference type="RefSeq" id="WP_075061116.1">
    <property type="nucleotide sequence ID" value="NZ_LGCL01000003.1"/>
</dbReference>
<reference evidence="2 3" key="1">
    <citation type="submission" date="2015-07" db="EMBL/GenBank/DDBJ databases">
        <title>Genome sequence of Ornatilinea apprima DSM 23815.</title>
        <authorList>
            <person name="Hemp J."/>
            <person name="Ward L.M."/>
            <person name="Pace L.A."/>
            <person name="Fischer W.W."/>
        </authorList>
    </citation>
    <scope>NUCLEOTIDE SEQUENCE [LARGE SCALE GENOMIC DNA]</scope>
    <source>
        <strain evidence="2 3">P3M-1</strain>
    </source>
</reference>
<dbReference type="AlphaFoldDB" id="A0A0P6YF78"/>
<organism evidence="2 3">
    <name type="scientific">Ornatilinea apprima</name>
    <dbReference type="NCBI Taxonomy" id="1134406"/>
    <lineage>
        <taxon>Bacteria</taxon>
        <taxon>Bacillati</taxon>
        <taxon>Chloroflexota</taxon>
        <taxon>Anaerolineae</taxon>
        <taxon>Anaerolineales</taxon>
        <taxon>Anaerolineaceae</taxon>
        <taxon>Ornatilinea</taxon>
    </lineage>
</organism>
<dbReference type="InterPro" id="IPR023401">
    <property type="entry name" value="ODC_N"/>
</dbReference>
<dbReference type="NCBIfam" id="NF006141">
    <property type="entry name" value="PRK08291.1"/>
    <property type="match status" value="1"/>
</dbReference>
<proteinExistence type="inferred from homology"/>
<dbReference type="PANTHER" id="PTHR13812">
    <property type="entry name" value="KETIMINE REDUCTASE MU-CRYSTALLIN"/>
    <property type="match status" value="1"/>
</dbReference>
<dbReference type="PATRIC" id="fig|1134406.4.peg.1960"/>
<keyword evidence="3" id="KW-1185">Reference proteome</keyword>
<dbReference type="FunFam" id="3.40.50.720:FF:000311">
    <property type="entry name" value="Ornithine cyclodeaminase"/>
    <property type="match status" value="1"/>
</dbReference>
<name>A0A0P6YF78_9CHLR</name>
<evidence type="ECO:0000313" key="3">
    <source>
        <dbReference type="Proteomes" id="UP000050417"/>
    </source>
</evidence>